<evidence type="ECO:0000313" key="3">
    <source>
        <dbReference type="Proteomes" id="UP000018460"/>
    </source>
</evidence>
<proteinExistence type="predicted"/>
<comment type="caution">
    <text evidence="2">The sequence shown here is derived from an EMBL/GenBank/DDBJ whole genome shotgun (WGS) entry which is preliminary data.</text>
</comment>
<protein>
    <submittedName>
        <fullName evidence="2">Uncharacterized protein</fullName>
    </submittedName>
</protein>
<feature type="non-terminal residue" evidence="2">
    <location>
        <position position="131"/>
    </location>
</feature>
<accession>N9DN56</accession>
<evidence type="ECO:0000256" key="1">
    <source>
        <dbReference type="SAM" id="MobiDB-lite"/>
    </source>
</evidence>
<keyword evidence="3" id="KW-1185">Reference proteome</keyword>
<reference evidence="2 3" key="1">
    <citation type="submission" date="2013-02" db="EMBL/GenBank/DDBJ databases">
        <title>The Genome Sequence of Acinetobacter bouvetii CIP 107468.</title>
        <authorList>
            <consortium name="The Broad Institute Genome Sequencing Platform"/>
            <consortium name="The Broad Institute Genome Sequencing Center for Infectious Disease"/>
            <person name="Cerqueira G."/>
            <person name="Feldgarden M."/>
            <person name="Courvalin P."/>
            <person name="Perichon B."/>
            <person name="Grillot-Courvalin C."/>
            <person name="Clermont D."/>
            <person name="Rocha E."/>
            <person name="Yoon E.-J."/>
            <person name="Nemec A."/>
            <person name="Walker B."/>
            <person name="Young S.K."/>
            <person name="Zeng Q."/>
            <person name="Gargeya S."/>
            <person name="Fitzgerald M."/>
            <person name="Haas B."/>
            <person name="Abouelleil A."/>
            <person name="Alvarado L."/>
            <person name="Arachchi H.M."/>
            <person name="Berlin A.M."/>
            <person name="Chapman S.B."/>
            <person name="Dewar J."/>
            <person name="Goldberg J."/>
            <person name="Griggs A."/>
            <person name="Gujja S."/>
            <person name="Hansen M."/>
            <person name="Howarth C."/>
            <person name="Imamovic A."/>
            <person name="Larimer J."/>
            <person name="McCowan C."/>
            <person name="Murphy C."/>
            <person name="Neiman D."/>
            <person name="Pearson M."/>
            <person name="Priest M."/>
            <person name="Roberts A."/>
            <person name="Saif S."/>
            <person name="Shea T."/>
            <person name="Sisk P."/>
            <person name="Sykes S."/>
            <person name="Wortman J."/>
            <person name="Nusbaum C."/>
            <person name="Birren B."/>
        </authorList>
    </citation>
    <scope>NUCLEOTIDE SEQUENCE [LARGE SCALE GENOMIC DNA]</scope>
    <source>
        <strain evidence="2 3">CIP 107468</strain>
    </source>
</reference>
<feature type="compositionally biased region" description="Gly residues" evidence="1">
    <location>
        <begin position="96"/>
        <end position="131"/>
    </location>
</feature>
<name>N9DN56_9GAMM</name>
<dbReference type="AlphaFoldDB" id="N9DN56"/>
<evidence type="ECO:0000313" key="2">
    <source>
        <dbReference type="EMBL" id="ENV81908.1"/>
    </source>
</evidence>
<dbReference type="Proteomes" id="UP000018460">
    <property type="component" value="Unassembled WGS sequence"/>
</dbReference>
<dbReference type="RefSeq" id="WP_005011529.1">
    <property type="nucleotide sequence ID" value="NZ_KB849727.1"/>
</dbReference>
<feature type="region of interest" description="Disordered" evidence="1">
    <location>
        <begin position="81"/>
        <end position="131"/>
    </location>
</feature>
<sequence length="131" mass="13309">MNRILRKVFINTCSKSRKLPENGLRVTGLEDSTHFSNSMMREPKPHSPVAQAMPKMLAVSILFAIGSAAWAGNSIDPVIADNSCHTGCSSGHDGHGGSGGGHENGQGGHGGGGQGGHNDHGNGNGNGNGNG</sequence>
<gene>
    <name evidence="2" type="ORF">F941_02352</name>
</gene>
<organism evidence="2 3">
    <name type="scientific">Acinetobacter bouvetii DSM 14964 = CIP 107468</name>
    <dbReference type="NCBI Taxonomy" id="1120925"/>
    <lineage>
        <taxon>Bacteria</taxon>
        <taxon>Pseudomonadati</taxon>
        <taxon>Pseudomonadota</taxon>
        <taxon>Gammaproteobacteria</taxon>
        <taxon>Moraxellales</taxon>
        <taxon>Moraxellaceae</taxon>
        <taxon>Acinetobacter</taxon>
    </lineage>
</organism>
<dbReference type="EMBL" id="APQD01000019">
    <property type="protein sequence ID" value="ENV81908.1"/>
    <property type="molecule type" value="Genomic_DNA"/>
</dbReference>